<name>A0A6A4GNM8_9AGAR</name>
<dbReference type="OrthoDB" id="3029001at2759"/>
<evidence type="ECO:0000313" key="2">
    <source>
        <dbReference type="Proteomes" id="UP000799118"/>
    </source>
</evidence>
<reference evidence="1" key="1">
    <citation type="journal article" date="2019" name="Environ. Microbiol.">
        <title>Fungal ecological strategies reflected in gene transcription - a case study of two litter decomposers.</title>
        <authorList>
            <person name="Barbi F."/>
            <person name="Kohler A."/>
            <person name="Barry K."/>
            <person name="Baskaran P."/>
            <person name="Daum C."/>
            <person name="Fauchery L."/>
            <person name="Ihrmark K."/>
            <person name="Kuo A."/>
            <person name="LaButti K."/>
            <person name="Lipzen A."/>
            <person name="Morin E."/>
            <person name="Grigoriev I.V."/>
            <person name="Henrissat B."/>
            <person name="Lindahl B."/>
            <person name="Martin F."/>
        </authorList>
    </citation>
    <scope>NUCLEOTIDE SEQUENCE</scope>
    <source>
        <strain evidence="1">JB14</strain>
    </source>
</reference>
<dbReference type="PANTHER" id="PTHR35043">
    <property type="entry name" value="TRANSCRIPTION FACTOR DOMAIN-CONTAINING PROTEIN"/>
    <property type="match status" value="1"/>
</dbReference>
<dbReference type="AlphaFoldDB" id="A0A6A4GNM8"/>
<gene>
    <name evidence="1" type="ORF">BT96DRAFT_1005366</name>
</gene>
<protein>
    <submittedName>
        <fullName evidence="1">Uncharacterized protein</fullName>
    </submittedName>
</protein>
<evidence type="ECO:0000313" key="1">
    <source>
        <dbReference type="EMBL" id="KAE9387188.1"/>
    </source>
</evidence>
<proteinExistence type="predicted"/>
<keyword evidence="2" id="KW-1185">Reference proteome</keyword>
<sequence>MACSLSWEFMLTSTSGEHIRVIQADDLHFLLLKGLISLPSIPCSEIMDKSKGDALGKTLALVQTTWFMAQVISRAVQHLPISELELTTAAFAFLNFLMYALWWNKPLDVCHPILIPLASSQVPYAGLLNDKMYTLSAQSNFSVVSGAPGATNTSSMDLHVNFDALGATSTSSMDLYSAH</sequence>
<dbReference type="Proteomes" id="UP000799118">
    <property type="component" value="Unassembled WGS sequence"/>
</dbReference>
<dbReference type="EMBL" id="ML769817">
    <property type="protein sequence ID" value="KAE9387188.1"/>
    <property type="molecule type" value="Genomic_DNA"/>
</dbReference>
<organism evidence="1 2">
    <name type="scientific">Gymnopus androsaceus JB14</name>
    <dbReference type="NCBI Taxonomy" id="1447944"/>
    <lineage>
        <taxon>Eukaryota</taxon>
        <taxon>Fungi</taxon>
        <taxon>Dikarya</taxon>
        <taxon>Basidiomycota</taxon>
        <taxon>Agaricomycotina</taxon>
        <taxon>Agaricomycetes</taxon>
        <taxon>Agaricomycetidae</taxon>
        <taxon>Agaricales</taxon>
        <taxon>Marasmiineae</taxon>
        <taxon>Omphalotaceae</taxon>
        <taxon>Gymnopus</taxon>
    </lineage>
</organism>
<accession>A0A6A4GNM8</accession>
<dbReference type="PANTHER" id="PTHR35043:SF7">
    <property type="entry name" value="TRANSCRIPTION FACTOR DOMAIN-CONTAINING PROTEIN"/>
    <property type="match status" value="1"/>
</dbReference>